<accession>A0AAD9CYC5</accession>
<evidence type="ECO:0000313" key="3">
    <source>
        <dbReference type="EMBL" id="KAK1924259.1"/>
    </source>
</evidence>
<sequence length="519" mass="57356">MKRSQSLLRRPGLVPFIWVHHPHTPSPLLDLPNSSDSIVLDAIEYHTPRLLYSGIVYKLDNAMGEVTTLDALTRALKQVVAMRSTSSSTVKGKRKAREMENGQANGHSAMSHGISITVLHAERLRTVLGTGWTVITRLAELTGLDLTVVLCSAVTWDELRPPRGDAPEPVILDIPPPSSDEIRQTLLASSTHPLWPRFLDLIIPVLGNLTPSPQLELEYVAEALWPVYTRNLPDHLEQNLLGRPYPDPANPPPQLQISIKLLTDLKHAMAVPLAVASEELLTRKIGITNFADSLKRAGGAGATPSRFAGITAKTIGEGGLAADLGFCSKVLVVAAYCASYNPPKSDQRLFGRIGTDGKRRRGGARRAGYGRTRVGKIPQRLLGPKPFTLDRLLALFAALYAEHAPRPEDLVPALEHSDDEEEDWALSAVDLAQKRAEKVRAKEREMDERWDDEVEHLTMSTRLWGLIPELEGQGLLKRTSPVDRLDNITLRCEVDYDNVKALAKDLRLTLDEYLYEATS</sequence>
<dbReference type="InterPro" id="IPR020796">
    <property type="entry name" value="ORC5"/>
</dbReference>
<dbReference type="PANTHER" id="PTHR12705">
    <property type="entry name" value="ORIGIN RECOGNITION COMPLEX SUBUNIT 5"/>
    <property type="match status" value="1"/>
</dbReference>
<dbReference type="EMBL" id="JAODAN010000005">
    <property type="protein sequence ID" value="KAK1924259.1"/>
    <property type="molecule type" value="Genomic_DNA"/>
</dbReference>
<feature type="region of interest" description="Disordered" evidence="1">
    <location>
        <begin position="349"/>
        <end position="369"/>
    </location>
</feature>
<dbReference type="GO" id="GO:0005664">
    <property type="term" value="C:nuclear origin of replication recognition complex"/>
    <property type="evidence" value="ECO:0007669"/>
    <property type="project" value="TreeGrafter"/>
</dbReference>
<name>A0AAD9CYC5_PAPLA</name>
<dbReference type="Pfam" id="PF14630">
    <property type="entry name" value="ORC5_C"/>
    <property type="match status" value="1"/>
</dbReference>
<gene>
    <name evidence="3" type="ORF">DB88DRAFT_489615</name>
</gene>
<evidence type="ECO:0000256" key="1">
    <source>
        <dbReference type="SAM" id="MobiDB-lite"/>
    </source>
</evidence>
<protein>
    <submittedName>
        <fullName evidence="3">Origin recognition complex subunit 5 C-terminus-domain-containing protein</fullName>
    </submittedName>
</protein>
<evidence type="ECO:0000313" key="4">
    <source>
        <dbReference type="Proteomes" id="UP001182556"/>
    </source>
</evidence>
<feature type="domain" description="Origin recognition complex subunit 5 C-terminal" evidence="2">
    <location>
        <begin position="324"/>
        <end position="514"/>
    </location>
</feature>
<dbReference type="GO" id="GO:0003688">
    <property type="term" value="F:DNA replication origin binding"/>
    <property type="evidence" value="ECO:0007669"/>
    <property type="project" value="TreeGrafter"/>
</dbReference>
<organism evidence="3 4">
    <name type="scientific">Papiliotrema laurentii</name>
    <name type="common">Cryptococcus laurentii</name>
    <dbReference type="NCBI Taxonomy" id="5418"/>
    <lineage>
        <taxon>Eukaryota</taxon>
        <taxon>Fungi</taxon>
        <taxon>Dikarya</taxon>
        <taxon>Basidiomycota</taxon>
        <taxon>Agaricomycotina</taxon>
        <taxon>Tremellomycetes</taxon>
        <taxon>Tremellales</taxon>
        <taxon>Rhynchogastremaceae</taxon>
        <taxon>Papiliotrema</taxon>
    </lineage>
</organism>
<dbReference type="AlphaFoldDB" id="A0AAD9CYC5"/>
<evidence type="ECO:0000259" key="2">
    <source>
        <dbReference type="Pfam" id="PF14630"/>
    </source>
</evidence>
<dbReference type="PANTHER" id="PTHR12705:SF0">
    <property type="entry name" value="ORIGIN RECOGNITION COMPLEX SUBUNIT 5"/>
    <property type="match status" value="1"/>
</dbReference>
<proteinExistence type="predicted"/>
<dbReference type="Proteomes" id="UP001182556">
    <property type="component" value="Unassembled WGS sequence"/>
</dbReference>
<dbReference type="InterPro" id="IPR047088">
    <property type="entry name" value="ORC5_C"/>
</dbReference>
<dbReference type="GO" id="GO:0006270">
    <property type="term" value="P:DNA replication initiation"/>
    <property type="evidence" value="ECO:0007669"/>
    <property type="project" value="TreeGrafter"/>
</dbReference>
<comment type="caution">
    <text evidence="3">The sequence shown here is derived from an EMBL/GenBank/DDBJ whole genome shotgun (WGS) entry which is preliminary data.</text>
</comment>
<reference evidence="3" key="1">
    <citation type="submission" date="2023-02" db="EMBL/GenBank/DDBJ databases">
        <title>Identification and recombinant expression of a fungal hydrolase from Papiliotrema laurentii that hydrolyzes apple cutin and clears colloidal polyester polyurethane.</title>
        <authorList>
            <consortium name="DOE Joint Genome Institute"/>
            <person name="Roman V.A."/>
            <person name="Bojanowski C."/>
            <person name="Crable B.R."/>
            <person name="Wagner D.N."/>
            <person name="Hung C.S."/>
            <person name="Nadeau L.J."/>
            <person name="Schratz L."/>
            <person name="Haridas S."/>
            <person name="Pangilinan J."/>
            <person name="Lipzen A."/>
            <person name="Na H."/>
            <person name="Yan M."/>
            <person name="Ng V."/>
            <person name="Grigoriev I.V."/>
            <person name="Spatafora J.W."/>
            <person name="Barlow D."/>
            <person name="Biffinger J."/>
            <person name="Kelley-Loughnane N."/>
            <person name="Varaljay V.A."/>
            <person name="Crookes-Goodson W.J."/>
        </authorList>
    </citation>
    <scope>NUCLEOTIDE SEQUENCE</scope>
    <source>
        <strain evidence="3">5307AH</strain>
    </source>
</reference>
<keyword evidence="4" id="KW-1185">Reference proteome</keyword>